<evidence type="ECO:0000313" key="2">
    <source>
        <dbReference type="Proteomes" id="UP000237347"/>
    </source>
</evidence>
<organism evidence="1 2">
    <name type="scientific">Quercus suber</name>
    <name type="common">Cork oak</name>
    <dbReference type="NCBI Taxonomy" id="58331"/>
    <lineage>
        <taxon>Eukaryota</taxon>
        <taxon>Viridiplantae</taxon>
        <taxon>Streptophyta</taxon>
        <taxon>Embryophyta</taxon>
        <taxon>Tracheophyta</taxon>
        <taxon>Spermatophyta</taxon>
        <taxon>Magnoliopsida</taxon>
        <taxon>eudicotyledons</taxon>
        <taxon>Gunneridae</taxon>
        <taxon>Pentapetalae</taxon>
        <taxon>rosids</taxon>
        <taxon>fabids</taxon>
        <taxon>Fagales</taxon>
        <taxon>Fagaceae</taxon>
        <taxon>Quercus</taxon>
    </lineage>
</organism>
<name>A0AAW0LVR4_QUESU</name>
<keyword evidence="1" id="KW-0396">Initiation factor</keyword>
<keyword evidence="1" id="KW-0648">Protein biosynthesis</keyword>
<dbReference type="Proteomes" id="UP000237347">
    <property type="component" value="Unassembled WGS sequence"/>
</dbReference>
<evidence type="ECO:0000313" key="1">
    <source>
        <dbReference type="EMBL" id="KAK7854526.1"/>
    </source>
</evidence>
<dbReference type="AlphaFoldDB" id="A0AAW0LVR4"/>
<sequence>MAFWCRINWFKLKHLPNQIVQRYYLGNSNASHTNPCVVEKRYWVIHSGPISFCNNVRFLAAPVQAAKKEKKDTSGLRLNGQIQAHFVRLVTE</sequence>
<gene>
    <name evidence="1" type="primary">IF3-1_1</name>
    <name evidence="1" type="ORF">CFP56_031877</name>
</gene>
<dbReference type="GO" id="GO:0003743">
    <property type="term" value="F:translation initiation factor activity"/>
    <property type="evidence" value="ECO:0007669"/>
    <property type="project" value="UniProtKB-KW"/>
</dbReference>
<dbReference type="Gramene" id="rna-CFP56_61592">
    <property type="protein sequence ID" value="cds-POE50197.1"/>
    <property type="gene ID" value="gene-CFP56_61592"/>
</dbReference>
<keyword evidence="2" id="KW-1185">Reference proteome</keyword>
<accession>A0AAW0LVR4</accession>
<dbReference type="EMBL" id="PKMF04000054">
    <property type="protein sequence ID" value="KAK7854526.1"/>
    <property type="molecule type" value="Genomic_DNA"/>
</dbReference>
<reference evidence="1 2" key="1">
    <citation type="journal article" date="2018" name="Sci. Data">
        <title>The draft genome sequence of cork oak.</title>
        <authorList>
            <person name="Ramos A.M."/>
            <person name="Usie A."/>
            <person name="Barbosa P."/>
            <person name="Barros P.M."/>
            <person name="Capote T."/>
            <person name="Chaves I."/>
            <person name="Simoes F."/>
            <person name="Abreu I."/>
            <person name="Carrasquinho I."/>
            <person name="Faro C."/>
            <person name="Guimaraes J.B."/>
            <person name="Mendonca D."/>
            <person name="Nobrega F."/>
            <person name="Rodrigues L."/>
            <person name="Saibo N.J.M."/>
            <person name="Varela M.C."/>
            <person name="Egas C."/>
            <person name="Matos J."/>
            <person name="Miguel C.M."/>
            <person name="Oliveira M.M."/>
            <person name="Ricardo C.P."/>
            <person name="Goncalves S."/>
        </authorList>
    </citation>
    <scope>NUCLEOTIDE SEQUENCE [LARGE SCALE GENOMIC DNA]</scope>
    <source>
        <strain evidence="2">cv. HL8</strain>
    </source>
</reference>
<proteinExistence type="predicted"/>
<comment type="caution">
    <text evidence="1">The sequence shown here is derived from an EMBL/GenBank/DDBJ whole genome shotgun (WGS) entry which is preliminary data.</text>
</comment>
<protein>
    <submittedName>
        <fullName evidence="1">Translation initiation factor if3-1</fullName>
    </submittedName>
</protein>